<feature type="transmembrane region" description="Helical" evidence="1">
    <location>
        <begin position="20"/>
        <end position="38"/>
    </location>
</feature>
<sequence length="93" mass="10151">MLKYRIIHASKAYLSKTRSATLAVVSLGTTCVVIKSISGITGVRPLPSLELTFDDVCFVPLLVVLLEIRALFLSRLLKLTSANVKPLEVMGFC</sequence>
<accession>A0A183JJ93</accession>
<reference evidence="2" key="1">
    <citation type="submission" date="2016-06" db="UniProtKB">
        <authorList>
            <consortium name="WormBaseParasite"/>
        </authorList>
    </citation>
    <scope>IDENTIFICATION</scope>
</reference>
<name>A0A183JJ93_9TREM</name>
<keyword evidence="1" id="KW-1133">Transmembrane helix</keyword>
<keyword evidence="1" id="KW-0812">Transmembrane</keyword>
<evidence type="ECO:0000256" key="1">
    <source>
        <dbReference type="SAM" id="Phobius"/>
    </source>
</evidence>
<organism evidence="2">
    <name type="scientific">Schistosoma curassoni</name>
    <dbReference type="NCBI Taxonomy" id="6186"/>
    <lineage>
        <taxon>Eukaryota</taxon>
        <taxon>Metazoa</taxon>
        <taxon>Spiralia</taxon>
        <taxon>Lophotrochozoa</taxon>
        <taxon>Platyhelminthes</taxon>
        <taxon>Trematoda</taxon>
        <taxon>Digenea</taxon>
        <taxon>Strigeidida</taxon>
        <taxon>Schistosomatoidea</taxon>
        <taxon>Schistosomatidae</taxon>
        <taxon>Schistosoma</taxon>
    </lineage>
</organism>
<keyword evidence="1" id="KW-0472">Membrane</keyword>
<proteinExistence type="predicted"/>
<protein>
    <submittedName>
        <fullName evidence="2">Ovule protein</fullName>
    </submittedName>
</protein>
<feature type="transmembrane region" description="Helical" evidence="1">
    <location>
        <begin position="58"/>
        <end position="77"/>
    </location>
</feature>
<dbReference type="WBParaSite" id="SCUD_0000276801-mRNA-1">
    <property type="protein sequence ID" value="SCUD_0000276801-mRNA-1"/>
    <property type="gene ID" value="SCUD_0000276801"/>
</dbReference>
<evidence type="ECO:0000313" key="2">
    <source>
        <dbReference type="WBParaSite" id="SCUD_0000276801-mRNA-1"/>
    </source>
</evidence>
<dbReference type="AlphaFoldDB" id="A0A183JJ93"/>